<dbReference type="PANTHER" id="PTHR11537">
    <property type="entry name" value="VOLTAGE-GATED POTASSIUM CHANNEL"/>
    <property type="match status" value="1"/>
</dbReference>
<evidence type="ECO:0000256" key="3">
    <source>
        <dbReference type="ARBA" id="ARBA00022692"/>
    </source>
</evidence>
<dbReference type="Proteomes" id="UP000275408">
    <property type="component" value="Unassembled WGS sequence"/>
</dbReference>
<keyword evidence="9" id="KW-0732">Signal</keyword>
<evidence type="ECO:0000256" key="9">
    <source>
        <dbReference type="SAM" id="SignalP"/>
    </source>
</evidence>
<sequence length="537" mass="60583">MKTVASLLAIIGVLITRWTDIRGDESMCYKFCCEDNSNINLTNCCSEATSHLLPPRFYSFTCMRQLLELCASSVNDSKIDVAKQNLQQNCRINCTENVFTTSQSTNISVNWKEPKFWPEDKELPSAFKHSREKRVEFILRMMLHLCVNTAKAPLNCLITYNYPVFTGEKNFEKKTFVCGLNAPPAYLVMKEGNNGIVMVVSHSAAHLWPIICICVTWTLISGVIIWLLDRRKNSEEFPRSFWEGVREGTWWAVVTMTTVGYGDKSPKSSLARIYAAAWMIIGMIILSIFAAEVSSILTASQTKPHHSLLNRSIGVPNGSKQYFQEEFRGAKIIEMNSSQDLDTHLANGNKRRIVYYSCKAGEGVDRDKQIVKALKHHIIGTEMKVNTTCLYLANETFPVQSLVQCVKNNVKKHVEDCDPFQAEKASDSLKYCDIKMDDYGKIKDFQKDDTAAIIIYASVGLVAVIFVAGSAWDLTKTRDQWKKEEGTDTRSNTFGDSFVFTRGTERVSGKSSGSIGLETFEDPIEICVTRGEEYKDR</sequence>
<evidence type="ECO:0000256" key="7">
    <source>
        <dbReference type="ARBA" id="ARBA00023303"/>
    </source>
</evidence>
<evidence type="ECO:0000256" key="2">
    <source>
        <dbReference type="ARBA" id="ARBA00022448"/>
    </source>
</evidence>
<comment type="subcellular location">
    <subcellularLocation>
        <location evidence="1">Membrane</location>
        <topology evidence="1">Multi-pass membrane protein</topology>
    </subcellularLocation>
</comment>
<dbReference type="Pfam" id="PF07885">
    <property type="entry name" value="Ion_trans_2"/>
    <property type="match status" value="1"/>
</dbReference>
<feature type="transmembrane region" description="Helical" evidence="8">
    <location>
        <begin position="207"/>
        <end position="228"/>
    </location>
</feature>
<reference evidence="11 12" key="1">
    <citation type="journal article" date="2018" name="Sci. Rep.">
        <title>Comparative analysis of the Pocillopora damicornis genome highlights role of immune system in coral evolution.</title>
        <authorList>
            <person name="Cunning R."/>
            <person name="Bay R.A."/>
            <person name="Gillette P."/>
            <person name="Baker A.C."/>
            <person name="Traylor-Knowles N."/>
        </authorList>
    </citation>
    <scope>NUCLEOTIDE SEQUENCE [LARGE SCALE GENOMIC DNA]</scope>
    <source>
        <strain evidence="11">RSMAS</strain>
        <tissue evidence="11">Whole animal</tissue>
    </source>
</reference>
<feature type="transmembrane region" description="Helical" evidence="8">
    <location>
        <begin position="453"/>
        <end position="474"/>
    </location>
</feature>
<organism evidence="11 12">
    <name type="scientific">Pocillopora damicornis</name>
    <name type="common">Cauliflower coral</name>
    <name type="synonym">Millepora damicornis</name>
    <dbReference type="NCBI Taxonomy" id="46731"/>
    <lineage>
        <taxon>Eukaryota</taxon>
        <taxon>Metazoa</taxon>
        <taxon>Cnidaria</taxon>
        <taxon>Anthozoa</taxon>
        <taxon>Hexacorallia</taxon>
        <taxon>Scleractinia</taxon>
        <taxon>Astrocoeniina</taxon>
        <taxon>Pocilloporidae</taxon>
        <taxon>Pocillopora</taxon>
    </lineage>
</organism>
<keyword evidence="2" id="KW-0813">Transport</keyword>
<dbReference type="OrthoDB" id="5955836at2759"/>
<dbReference type="STRING" id="46731.A0A3M6U9S3"/>
<dbReference type="Gene3D" id="1.10.287.70">
    <property type="match status" value="1"/>
</dbReference>
<evidence type="ECO:0000259" key="10">
    <source>
        <dbReference type="Pfam" id="PF07885"/>
    </source>
</evidence>
<name>A0A3M6U9S3_POCDA</name>
<gene>
    <name evidence="11" type="ORF">pdam_00021279</name>
</gene>
<keyword evidence="7" id="KW-0407">Ion channel</keyword>
<proteinExistence type="predicted"/>
<dbReference type="AlphaFoldDB" id="A0A3M6U9S3"/>
<feature type="signal peptide" evidence="9">
    <location>
        <begin position="1"/>
        <end position="23"/>
    </location>
</feature>
<dbReference type="SUPFAM" id="SSF81324">
    <property type="entry name" value="Voltage-gated potassium channels"/>
    <property type="match status" value="1"/>
</dbReference>
<evidence type="ECO:0000256" key="4">
    <source>
        <dbReference type="ARBA" id="ARBA00022989"/>
    </source>
</evidence>
<feature type="transmembrane region" description="Helical" evidence="8">
    <location>
        <begin position="273"/>
        <end position="291"/>
    </location>
</feature>
<dbReference type="GO" id="GO:0015276">
    <property type="term" value="F:ligand-gated monoatomic ion channel activity"/>
    <property type="evidence" value="ECO:0007669"/>
    <property type="project" value="InterPro"/>
</dbReference>
<dbReference type="InterPro" id="IPR013099">
    <property type="entry name" value="K_chnl_dom"/>
</dbReference>
<dbReference type="GO" id="GO:0001508">
    <property type="term" value="P:action potential"/>
    <property type="evidence" value="ECO:0007669"/>
    <property type="project" value="TreeGrafter"/>
</dbReference>
<evidence type="ECO:0000256" key="1">
    <source>
        <dbReference type="ARBA" id="ARBA00004141"/>
    </source>
</evidence>
<keyword evidence="6 8" id="KW-0472">Membrane</keyword>
<keyword evidence="4 8" id="KW-1133">Transmembrane helix</keyword>
<dbReference type="InterPro" id="IPR028325">
    <property type="entry name" value="VG_K_chnl"/>
</dbReference>
<dbReference type="GO" id="GO:0008076">
    <property type="term" value="C:voltage-gated potassium channel complex"/>
    <property type="evidence" value="ECO:0007669"/>
    <property type="project" value="InterPro"/>
</dbReference>
<dbReference type="GO" id="GO:0005251">
    <property type="term" value="F:delayed rectifier potassium channel activity"/>
    <property type="evidence" value="ECO:0007669"/>
    <property type="project" value="TreeGrafter"/>
</dbReference>
<keyword evidence="5" id="KW-0406">Ion transport</keyword>
<evidence type="ECO:0000313" key="12">
    <source>
        <dbReference type="Proteomes" id="UP000275408"/>
    </source>
</evidence>
<protein>
    <recommendedName>
        <fullName evidence="10">Potassium channel domain-containing protein</fullName>
    </recommendedName>
</protein>
<evidence type="ECO:0000256" key="5">
    <source>
        <dbReference type="ARBA" id="ARBA00023065"/>
    </source>
</evidence>
<evidence type="ECO:0000256" key="6">
    <source>
        <dbReference type="ARBA" id="ARBA00023136"/>
    </source>
</evidence>
<feature type="chain" id="PRO_5018332586" description="Potassium channel domain-containing protein" evidence="9">
    <location>
        <begin position="24"/>
        <end position="537"/>
    </location>
</feature>
<dbReference type="EMBL" id="RCHS01001988">
    <property type="protein sequence ID" value="RMX50284.1"/>
    <property type="molecule type" value="Genomic_DNA"/>
</dbReference>
<accession>A0A3M6U9S3</accession>
<keyword evidence="3 8" id="KW-0812">Transmembrane</keyword>
<keyword evidence="12" id="KW-1185">Reference proteome</keyword>
<comment type="caution">
    <text evidence="11">The sequence shown here is derived from an EMBL/GenBank/DDBJ whole genome shotgun (WGS) entry which is preliminary data.</text>
</comment>
<feature type="domain" description="Potassium channel" evidence="10">
    <location>
        <begin position="215"/>
        <end position="298"/>
    </location>
</feature>
<evidence type="ECO:0000256" key="8">
    <source>
        <dbReference type="SAM" id="Phobius"/>
    </source>
</evidence>
<dbReference type="PANTHER" id="PTHR11537:SF252">
    <property type="entry name" value="POTASSIUM VOLTAGE-GATED CHANNEL PROTEIN SHAW"/>
    <property type="match status" value="1"/>
</dbReference>
<evidence type="ECO:0000313" key="11">
    <source>
        <dbReference type="EMBL" id="RMX50284.1"/>
    </source>
</evidence>